<sequence length="370" mass="41162">MAEVTLDTKEIPDTATTITTTTTTISAEPQGTDGDVSAANLQKDEPVYHRKYGSRTDAMTIVEGLDLTGKTILITGTTSGIGIETARTLALKGAHVVMANRNIIQSEQLRDKIYAEYPDSDKRNNIDLVHMDLSSLQSVQAAAKEFISKGWPLHVLILNAGLISGPTKTTIDGYESTFGVNHLGHFYLTYLLLEKLRENAPSRVVIVSSNSHNHTRITPQLPVDQKLNKLIPEPSTTENGYSLYAYSKMCNVLFAQKLHREEHKNGINVYVLHPGSMINTNISRGYPVFSKIVSIITKPFVKTLQQGAATTVYCAVSPDCENDSGKYYESCWDDENSLQKPLAHDQEFQDALWNKSYEFIKKFEESRPSQ</sequence>
<dbReference type="WBParaSite" id="ES5_v2.g14708.t1">
    <property type="protein sequence ID" value="ES5_v2.g14708.t1"/>
    <property type="gene ID" value="ES5_v2.g14708"/>
</dbReference>
<name>A0AC34FC32_9BILA</name>
<dbReference type="Proteomes" id="UP000887579">
    <property type="component" value="Unplaced"/>
</dbReference>
<evidence type="ECO:0000313" key="2">
    <source>
        <dbReference type="WBParaSite" id="ES5_v2.g14708.t1"/>
    </source>
</evidence>
<proteinExistence type="predicted"/>
<accession>A0AC34FC32</accession>
<protein>
    <submittedName>
        <fullName evidence="2">Retinol dehydrogenase 12</fullName>
    </submittedName>
</protein>
<evidence type="ECO:0000313" key="1">
    <source>
        <dbReference type="Proteomes" id="UP000887579"/>
    </source>
</evidence>
<organism evidence="1 2">
    <name type="scientific">Panagrolaimus sp. ES5</name>
    <dbReference type="NCBI Taxonomy" id="591445"/>
    <lineage>
        <taxon>Eukaryota</taxon>
        <taxon>Metazoa</taxon>
        <taxon>Ecdysozoa</taxon>
        <taxon>Nematoda</taxon>
        <taxon>Chromadorea</taxon>
        <taxon>Rhabditida</taxon>
        <taxon>Tylenchina</taxon>
        <taxon>Panagrolaimomorpha</taxon>
        <taxon>Panagrolaimoidea</taxon>
        <taxon>Panagrolaimidae</taxon>
        <taxon>Panagrolaimus</taxon>
    </lineage>
</organism>
<reference evidence="2" key="1">
    <citation type="submission" date="2022-11" db="UniProtKB">
        <authorList>
            <consortium name="WormBaseParasite"/>
        </authorList>
    </citation>
    <scope>IDENTIFICATION</scope>
</reference>